<gene>
    <name evidence="3" type="ORF">EGH25_04420</name>
</gene>
<dbReference type="Pfam" id="PF02254">
    <property type="entry name" value="TrkA_N"/>
    <property type="match status" value="1"/>
</dbReference>
<reference evidence="3" key="1">
    <citation type="submission" date="2022-09" db="EMBL/GenBank/DDBJ databases">
        <title>Haloadaptaus new haloarchaeum isolated from saline soil.</title>
        <authorList>
            <person name="Duran-Viseras A."/>
            <person name="Sanchez-Porro C."/>
            <person name="Ventosa A."/>
        </authorList>
    </citation>
    <scope>NUCLEOTIDE SEQUENCE</scope>
    <source>
        <strain evidence="3">F3-133</strain>
    </source>
</reference>
<dbReference type="InterPro" id="IPR050721">
    <property type="entry name" value="Trk_Ktr_HKT_K-transport"/>
</dbReference>
<sequence length="250" mass="26664">MSATRATSARASVLRRAAYPLLAFTAVVAFGVGGFMAVADIGVLDASFWVIDPTSVELHFREHGTEAQERLAKAISVSTRVLLVLTGAWIAESVLSAAFGGSIKEELRKVQLKKEIEETDDHVVVCGYGMFGRTVANGLAKRDAPVVVVESETDEYERAVDDGHLAVNGDARREDVLTEAGTGRANRVVCAVDDSNVNIQTAVVVSQIAPDCRVVVRVGDEMYESLARRAGADDVVIPEVMSGESVTEGL</sequence>
<dbReference type="Proteomes" id="UP001149411">
    <property type="component" value="Unassembled WGS sequence"/>
</dbReference>
<evidence type="ECO:0000256" key="1">
    <source>
        <dbReference type="SAM" id="Phobius"/>
    </source>
</evidence>
<feature type="transmembrane region" description="Helical" evidence="1">
    <location>
        <begin position="81"/>
        <end position="103"/>
    </location>
</feature>
<comment type="caution">
    <text evidence="3">The sequence shown here is derived from an EMBL/GenBank/DDBJ whole genome shotgun (WGS) entry which is preliminary data.</text>
</comment>
<evidence type="ECO:0000259" key="2">
    <source>
        <dbReference type="PROSITE" id="PS51201"/>
    </source>
</evidence>
<dbReference type="RefSeq" id="WP_266086438.1">
    <property type="nucleotide sequence ID" value="NZ_RKLV01000003.1"/>
</dbReference>
<dbReference type="PANTHER" id="PTHR43833">
    <property type="entry name" value="POTASSIUM CHANNEL PROTEIN 2-RELATED-RELATED"/>
    <property type="match status" value="1"/>
</dbReference>
<dbReference type="EMBL" id="RKLV01000003">
    <property type="protein sequence ID" value="MCX2818596.1"/>
    <property type="molecule type" value="Genomic_DNA"/>
</dbReference>
<dbReference type="SUPFAM" id="SSF51735">
    <property type="entry name" value="NAD(P)-binding Rossmann-fold domains"/>
    <property type="match status" value="1"/>
</dbReference>
<dbReference type="InterPro" id="IPR036291">
    <property type="entry name" value="NAD(P)-bd_dom_sf"/>
</dbReference>
<dbReference type="Gene3D" id="3.40.50.720">
    <property type="entry name" value="NAD(P)-binding Rossmann-like Domain"/>
    <property type="match status" value="1"/>
</dbReference>
<evidence type="ECO:0000313" key="4">
    <source>
        <dbReference type="Proteomes" id="UP001149411"/>
    </source>
</evidence>
<dbReference type="GO" id="GO:0006813">
    <property type="term" value="P:potassium ion transport"/>
    <property type="evidence" value="ECO:0007669"/>
    <property type="project" value="InterPro"/>
</dbReference>
<dbReference type="PROSITE" id="PS51201">
    <property type="entry name" value="RCK_N"/>
    <property type="match status" value="1"/>
</dbReference>
<evidence type="ECO:0000313" key="3">
    <source>
        <dbReference type="EMBL" id="MCX2818596.1"/>
    </source>
</evidence>
<keyword evidence="1" id="KW-0472">Membrane</keyword>
<feature type="domain" description="RCK N-terminal" evidence="2">
    <location>
        <begin position="120"/>
        <end position="237"/>
    </location>
</feature>
<proteinExistence type="predicted"/>
<organism evidence="3 4">
    <name type="scientific">Halorutilus salinus</name>
    <dbReference type="NCBI Taxonomy" id="2487751"/>
    <lineage>
        <taxon>Archaea</taxon>
        <taxon>Methanobacteriati</taxon>
        <taxon>Methanobacteriota</taxon>
        <taxon>Stenosarchaea group</taxon>
        <taxon>Halobacteria</taxon>
        <taxon>Halorutilales</taxon>
        <taxon>Halorutilaceae</taxon>
        <taxon>Halorutilus</taxon>
    </lineage>
</organism>
<dbReference type="InterPro" id="IPR003148">
    <property type="entry name" value="RCK_N"/>
</dbReference>
<keyword evidence="4" id="KW-1185">Reference proteome</keyword>
<name>A0A9Q4C5D1_9EURY</name>
<feature type="transmembrane region" description="Helical" evidence="1">
    <location>
        <begin position="21"/>
        <end position="44"/>
    </location>
</feature>
<protein>
    <submittedName>
        <fullName evidence="3">NAD-binding protein</fullName>
    </submittedName>
</protein>
<keyword evidence="1" id="KW-1133">Transmembrane helix</keyword>
<accession>A0A9Q4C5D1</accession>
<keyword evidence="1" id="KW-0812">Transmembrane</keyword>
<dbReference type="AlphaFoldDB" id="A0A9Q4C5D1"/>